<dbReference type="PATRIC" id="fig|1217689.3.peg.2953"/>
<sequence>MMTNLRPTDCDEFINDIDGGAFADQLSHAVSKVASAAMETQKVGVITIQLKFSKGAGHNNITVEHKLVSNAPLPKGKCVEEHRDKTPMYVNTGGDVSLFAKHTEQLFEAKA</sequence>
<evidence type="ECO:0000313" key="1">
    <source>
        <dbReference type="EMBL" id="EOQ73071.1"/>
    </source>
</evidence>
<proteinExistence type="predicted"/>
<reference evidence="1 2" key="1">
    <citation type="submission" date="2013-02" db="EMBL/GenBank/DDBJ databases">
        <title>The Genome Sequence of Acinetobacter pittii ANC 4052.</title>
        <authorList>
            <consortium name="The Broad Institute Genome Sequencing Platform"/>
            <consortium name="The Broad Institute Genome Sequencing Center for Infectious Disease"/>
            <person name="Cerqueira G."/>
            <person name="Feldgarden M."/>
            <person name="Courvalin P."/>
            <person name="Perichon B."/>
            <person name="Grillot-Courvalin C."/>
            <person name="Clermont D."/>
            <person name="Rocha E."/>
            <person name="Yoon E.-J."/>
            <person name="Nemec A."/>
            <person name="Walker B."/>
            <person name="Young S.K."/>
            <person name="Zeng Q."/>
            <person name="Gargeya S."/>
            <person name="Fitzgerald M."/>
            <person name="Haas B."/>
            <person name="Abouelleil A."/>
            <person name="Alvarado L."/>
            <person name="Arachchi H.M."/>
            <person name="Berlin A.M."/>
            <person name="Chapman S.B."/>
            <person name="Dewar J."/>
            <person name="Goldberg J."/>
            <person name="Griggs A."/>
            <person name="Gujja S."/>
            <person name="Hansen M."/>
            <person name="Howarth C."/>
            <person name="Imamovic A."/>
            <person name="Larimer J."/>
            <person name="McCowan C."/>
            <person name="Murphy C."/>
            <person name="Neiman D."/>
            <person name="Pearson M."/>
            <person name="Priest M."/>
            <person name="Roberts A."/>
            <person name="Saif S."/>
            <person name="Shea T."/>
            <person name="Sisk P."/>
            <person name="Sykes S."/>
            <person name="Wortman J."/>
            <person name="Nusbaum C."/>
            <person name="Birren B."/>
        </authorList>
    </citation>
    <scope>NUCLEOTIDE SEQUENCE [LARGE SCALE GENOMIC DNA]</scope>
    <source>
        <strain evidence="1 2">ANC 4052</strain>
    </source>
</reference>
<comment type="caution">
    <text evidence="1">The sequence shown here is derived from an EMBL/GenBank/DDBJ whole genome shotgun (WGS) entry which is preliminary data.</text>
</comment>
<dbReference type="EMBL" id="APQO01000006">
    <property type="protein sequence ID" value="EOQ73071.1"/>
    <property type="molecule type" value="Genomic_DNA"/>
</dbReference>
<organism evidence="1 2">
    <name type="scientific">Acinetobacter lactucae</name>
    <dbReference type="NCBI Taxonomy" id="1785128"/>
    <lineage>
        <taxon>Bacteria</taxon>
        <taxon>Pseudomonadati</taxon>
        <taxon>Pseudomonadota</taxon>
        <taxon>Gammaproteobacteria</taxon>
        <taxon>Moraxellales</taxon>
        <taxon>Moraxellaceae</taxon>
        <taxon>Acinetobacter</taxon>
        <taxon>Acinetobacter calcoaceticus/baumannii complex</taxon>
    </lineage>
</organism>
<dbReference type="AlphaFoldDB" id="R8YVE9"/>
<protein>
    <submittedName>
        <fullName evidence="1">Uncharacterized protein</fullName>
    </submittedName>
</protein>
<accession>R8YVE9</accession>
<dbReference type="HOGENOM" id="CLU_138531_0_1_6"/>
<gene>
    <name evidence="1" type="ORF">F929_03006</name>
</gene>
<evidence type="ECO:0000313" key="2">
    <source>
        <dbReference type="Proteomes" id="UP000013986"/>
    </source>
</evidence>
<name>R8YVE9_9GAMM</name>
<dbReference type="Proteomes" id="UP000013986">
    <property type="component" value="Unassembled WGS sequence"/>
</dbReference>